<dbReference type="GeneID" id="64967397"/>
<dbReference type="InterPro" id="IPR008929">
    <property type="entry name" value="Chondroitin_lyas"/>
</dbReference>
<evidence type="ECO:0000256" key="1">
    <source>
        <dbReference type="SAM" id="SignalP"/>
    </source>
</evidence>
<dbReference type="EMBL" id="AP024443">
    <property type="protein sequence ID" value="BCS17392.1"/>
    <property type="molecule type" value="Genomic_DNA"/>
</dbReference>
<dbReference type="KEGG" id="apuu:APUU_10220A"/>
<feature type="chain" id="PRO_5030657484" description="Alginate lyase domain-containing protein" evidence="1">
    <location>
        <begin position="20"/>
        <end position="390"/>
    </location>
</feature>
<gene>
    <name evidence="2" type="ORF">APUU_10220A</name>
</gene>
<dbReference type="OrthoDB" id="5302720at2759"/>
<accession>A0A7R7X9L6</accession>
<protein>
    <recommendedName>
        <fullName evidence="4">Alginate lyase domain-containing protein</fullName>
    </recommendedName>
</protein>
<dbReference type="RefSeq" id="XP_041549586.1">
    <property type="nucleotide sequence ID" value="XM_041698375.1"/>
</dbReference>
<evidence type="ECO:0008006" key="4">
    <source>
        <dbReference type="Google" id="ProtNLM"/>
    </source>
</evidence>
<organism evidence="2 3">
    <name type="scientific">Aspergillus puulaauensis</name>
    <dbReference type="NCBI Taxonomy" id="1220207"/>
    <lineage>
        <taxon>Eukaryota</taxon>
        <taxon>Fungi</taxon>
        <taxon>Dikarya</taxon>
        <taxon>Ascomycota</taxon>
        <taxon>Pezizomycotina</taxon>
        <taxon>Eurotiomycetes</taxon>
        <taxon>Eurotiomycetidae</taxon>
        <taxon>Eurotiales</taxon>
        <taxon>Aspergillaceae</taxon>
        <taxon>Aspergillus</taxon>
    </lineage>
</organism>
<name>A0A7R7X9L6_9EURO</name>
<reference evidence="2" key="2">
    <citation type="submission" date="2021-02" db="EMBL/GenBank/DDBJ databases">
        <title>Aspergillus puulaauensis MK2 genome sequence.</title>
        <authorList>
            <person name="Futagami T."/>
            <person name="Mori K."/>
            <person name="Kadooka C."/>
            <person name="Tanaka T."/>
        </authorList>
    </citation>
    <scope>NUCLEOTIDE SEQUENCE</scope>
    <source>
        <strain evidence="2">MK2</strain>
    </source>
</reference>
<keyword evidence="1" id="KW-0732">Signal</keyword>
<reference evidence="2" key="1">
    <citation type="submission" date="2021-01" db="EMBL/GenBank/DDBJ databases">
        <authorList>
            <consortium name="Aspergillus puulaauensis MK2 genome sequencing consortium"/>
            <person name="Kazuki M."/>
            <person name="Futagami T."/>
        </authorList>
    </citation>
    <scope>NUCLEOTIDE SEQUENCE</scope>
    <source>
        <strain evidence="2">MK2</strain>
    </source>
</reference>
<dbReference type="AlphaFoldDB" id="A0A7R7X9L6"/>
<feature type="signal peptide" evidence="1">
    <location>
        <begin position="1"/>
        <end position="19"/>
    </location>
</feature>
<dbReference type="SUPFAM" id="SSF48230">
    <property type="entry name" value="Chondroitin AC/alginate lyase"/>
    <property type="match status" value="1"/>
</dbReference>
<evidence type="ECO:0000313" key="3">
    <source>
        <dbReference type="Proteomes" id="UP000654913"/>
    </source>
</evidence>
<keyword evidence="3" id="KW-1185">Reference proteome</keyword>
<sequence length="390" mass="41845">MKNAYLLSGTLLHAAFVAGIVHPGLLHTDDDFNRIRGYVEDAAEPWLTGWNKLAARANSSYEPNAAETVCRGASWCVPQNYPDLYRDAAAAYANAIYWKVTGETANGDAAASILDAWSSTLTTVTGSSDKYLAAGLYGYQLANAAEILRDYDGWDGLTATVDMMQSVFLPLNSDFLVAHNGAVIDHYWANWDLCNLASLHAIGVLSDNQTAIDQSTDYFQNGAGMGALDNLIWTLFTEEGSGKALGQGQESGRDQGHSLLDFALAGVLAQQSYNQGLDLFALEDNRILAGAEYVFKYNTGHDVPYSTYTNSQGTMSVIGSSGRGAMRPIAELLYAHYSGVKGLNASWTREYRDLAVEDGGGAEGGGGDYGSTSGGYDQLGFGTVLFRLDE</sequence>
<proteinExistence type="predicted"/>
<dbReference type="Gene3D" id="1.50.10.100">
    <property type="entry name" value="Chondroitin AC/alginate lyase"/>
    <property type="match status" value="1"/>
</dbReference>
<dbReference type="Proteomes" id="UP000654913">
    <property type="component" value="Chromosome 1"/>
</dbReference>
<evidence type="ECO:0000313" key="2">
    <source>
        <dbReference type="EMBL" id="BCS17392.1"/>
    </source>
</evidence>